<feature type="compositionally biased region" description="Low complexity" evidence="3">
    <location>
        <begin position="963"/>
        <end position="974"/>
    </location>
</feature>
<dbReference type="EMBL" id="LGRN01000086">
    <property type="protein sequence ID" value="OJD16949.1"/>
    <property type="molecule type" value="Genomic_DNA"/>
</dbReference>
<dbReference type="GO" id="GO:0031028">
    <property type="term" value="P:septation initiation signaling"/>
    <property type="evidence" value="ECO:0007669"/>
    <property type="project" value="TreeGrafter"/>
</dbReference>
<accession>A0A1J9QNW9</accession>
<dbReference type="PROSITE" id="PS51450">
    <property type="entry name" value="LRR"/>
    <property type="match status" value="5"/>
</dbReference>
<feature type="compositionally biased region" description="Polar residues" evidence="3">
    <location>
        <begin position="1117"/>
        <end position="1142"/>
    </location>
</feature>
<dbReference type="GO" id="GO:0061499">
    <property type="term" value="C:outer plaque of mitotic spindle pole body"/>
    <property type="evidence" value="ECO:0007669"/>
    <property type="project" value="TreeGrafter"/>
</dbReference>
<feature type="compositionally biased region" description="Polar residues" evidence="3">
    <location>
        <begin position="171"/>
        <end position="185"/>
    </location>
</feature>
<feature type="compositionally biased region" description="Basic and acidic residues" evidence="3">
    <location>
        <begin position="533"/>
        <end position="548"/>
    </location>
</feature>
<feature type="compositionally biased region" description="Polar residues" evidence="3">
    <location>
        <begin position="32"/>
        <end position="42"/>
    </location>
</feature>
<dbReference type="PANTHER" id="PTHR47566:SF1">
    <property type="entry name" value="PROTEIN NUD1"/>
    <property type="match status" value="1"/>
</dbReference>
<dbReference type="Gene3D" id="3.80.10.10">
    <property type="entry name" value="Ribonuclease Inhibitor"/>
    <property type="match status" value="2"/>
</dbReference>
<dbReference type="SMART" id="SM00369">
    <property type="entry name" value="LRR_TYP"/>
    <property type="match status" value="6"/>
</dbReference>
<feature type="region of interest" description="Disordered" evidence="3">
    <location>
        <begin position="159"/>
        <end position="233"/>
    </location>
</feature>
<feature type="region of interest" description="Disordered" evidence="3">
    <location>
        <begin position="423"/>
        <end position="463"/>
    </location>
</feature>
<protein>
    <recommendedName>
        <fullName evidence="6">Septation initiation network scaffold protein cdc11</fullName>
    </recommendedName>
</protein>
<feature type="region of interest" description="Disordered" evidence="3">
    <location>
        <begin position="1071"/>
        <end position="1142"/>
    </location>
</feature>
<evidence type="ECO:0000313" key="5">
    <source>
        <dbReference type="Proteomes" id="UP000182235"/>
    </source>
</evidence>
<gene>
    <name evidence="4" type="ORF">AJ78_02931</name>
</gene>
<keyword evidence="1" id="KW-0433">Leucine-rich repeat</keyword>
<evidence type="ECO:0000256" key="3">
    <source>
        <dbReference type="SAM" id="MobiDB-lite"/>
    </source>
</evidence>
<feature type="compositionally biased region" description="Basic and acidic residues" evidence="3">
    <location>
        <begin position="843"/>
        <end position="864"/>
    </location>
</feature>
<evidence type="ECO:0000313" key="4">
    <source>
        <dbReference type="EMBL" id="OJD16949.1"/>
    </source>
</evidence>
<dbReference type="InterPro" id="IPR052574">
    <property type="entry name" value="CDIRP"/>
</dbReference>
<feature type="region of interest" description="Disordered" evidence="3">
    <location>
        <begin position="1"/>
        <end position="83"/>
    </location>
</feature>
<dbReference type="GO" id="GO:0035591">
    <property type="term" value="F:signaling adaptor activity"/>
    <property type="evidence" value="ECO:0007669"/>
    <property type="project" value="TreeGrafter"/>
</dbReference>
<feature type="compositionally biased region" description="Polar residues" evidence="3">
    <location>
        <begin position="633"/>
        <end position="646"/>
    </location>
</feature>
<feature type="compositionally biased region" description="Basic and acidic residues" evidence="3">
    <location>
        <begin position="214"/>
        <end position="233"/>
    </location>
</feature>
<sequence>MTKQQPWLDDLSEDWIPQPRSSHTSSLRDRISNSLKRSSRGQSASPPASISSSHNKPSFSFRHFRKTSEPSRLSELESNNSNFSSNHSFSMINVFASSIGPKVSVQVQSDEHGPSVQNSTMHIRSQNKHTTEGSTPEWKKRLVRGEAPMGEGGDLFGPMELENVFKPPPQSEQSKAQSAPFSSAQAKVDQPWSMPPPLKFSKDKTSGDLLNGLEDVRSGNENSGCEHHEESGERYSTSLDDAKCWLGGDISGSGSVSFDPRSRTVSGREELRNEEITPILFSKDDNETTGECTNREILESILEQARSPRLKATFSDSHRRNSVTSDYCSYLSRREDQALAASVENSIEMTSQSLPEDLSVGTMDFGSTAGGFVSIRRGGYSNDGSFRRRQLSPTSLVLSPLHSSPFLSSSKIRSSPPIERRNEMFSSQQQHSSPQQFLTPHRARRETNDSRPRSSGSPLKLFGEYDTFTSNKLLRRMSQFEETFNNGSDEAPPSPTENQKKGSQSRPTSRRHLHQKITTSSTQSGHDTPTRSSGRENRDRTKFEDHLGSKTHGLPGQRTEGLSLLPAPSLVITNEYGKGSSDLTSQGKQSGKQSQPQSARAKQREPFSPSPANNDFPCPSDKKNMSAVASDPIMSNENCESNPFRQSETKRVLNSPMKDPSRKRRKTLQNFNPNDQILASSLLESTQFSASYNNERNPNDDLPHAGANGERANRNLQLPPRPRTPTPSQTLPQLRNKETTQPKHGSKPSASLNVTQNEQHAPERKLSFIASPSHVFDDSRKGSITTQDFLNEATKIMEIIRARGSSNHKHGLSNVEETECFSELASEADYPYYEEEDESTQEEFSRPPSREGAVDIRKAREQPRKQHPRIVSHLKKFEDKDDFELYMGGSVMSLRLDRKRNVATYAIRRQEGNEKEDYGVSESSPKNIRIRGRPTSREAEASSSPNRHVSSQRSTGNSLPTASSRGSSSGSGAKGVISSDMIAHLIPEQVGAMTYDRSTHTWVKGGDVMIHAEEKPVSLSMVPEDDIIISEEDPFKDIPDLSVDELQELMAAQTFSSPATAKGKLGSMTAAFGERGCDGQKREQQWQQDEAEEEEEEEQRQQIPDFRPSTRDGGRFETSSVQSKSTRFTSSCPKPETRATSWGSEEFDGMSAPAHHAGVNDLGSCLKRGGGQVPSNEKRGRVATISFSSPLVSHVAYHPVSPVDSQHQPLPSVLQQEHFVSNHFGDSQSHSSTLPRQCNQSSPFRVSSRQNSLFDSRTFKGRPISRIDEQTEDSANDDLITQNRGLSVIQTPGHEDRSMIFTGSADADTSYSFHLAPLSDFTLHQIDESMRLDVSYVAERIHPASLRQVHGVFALATEDLIKHITDTEPYEPYWEHLQRLSLRGKGLITLHRLNDFCSRLEELDVSDNNVGQVSGVPSSVRTLKIPRNCLTNLTSWGHLSNLQYLDVSGNKLEDLDAFSGLVHLRSLKADGNRIRNIRGIMGLNGLLTLKVRGNLVEEVDFGEAELTRLINLDLRDNRLTSVRNIAFIKTIEKLDLRGNRIQHFESLEALHCLHSLTLSNNCIEKLDIGKFSNLHLLYADRNHLTTITGLDKCHFLDTLSLREQTLPSSSQRPEVDQLPVIYLDLGAAASLRKLYLSSNLLSPDLLAPSTGVPSLQYLDIASCALTTLPSAFGISFPNLRILNLNFNAISDISELHGLTRLGRVLLVGNRIARLRKVCQVLRSVGGRCGALGDVDLRGNPITVGFYPAPVTGSGRLWRDEKGGLVGGGKVGRRKYKYGRGHGHGHGQGRDERQLQVHGVDDENRATNDEDDAGFPTLQGCADIARKGSRDESHDRDETKIEIEVEIDDHYTVPPANVIADRKYAVHLDEATRLRRRVVELMVQAAAAGRLKVLNGLPVVNGCAGGHVGDVGDEKGSGVAERGRSGYVRKDEVWRRLEELGVLKKKVVTGE</sequence>
<feature type="compositionally biased region" description="Polar residues" evidence="3">
    <location>
        <begin position="941"/>
        <end position="962"/>
    </location>
</feature>
<feature type="region of interest" description="Disordered" evidence="3">
    <location>
        <begin position="691"/>
        <end position="761"/>
    </location>
</feature>
<dbReference type="Proteomes" id="UP000182235">
    <property type="component" value="Unassembled WGS sequence"/>
</dbReference>
<proteinExistence type="predicted"/>
<evidence type="ECO:0000256" key="2">
    <source>
        <dbReference type="ARBA" id="ARBA00022737"/>
    </source>
</evidence>
<dbReference type="Pfam" id="PF13855">
    <property type="entry name" value="LRR_8"/>
    <property type="match status" value="3"/>
</dbReference>
<comment type="caution">
    <text evidence="4">The sequence shown here is derived from an EMBL/GenBank/DDBJ whole genome shotgun (WGS) entry which is preliminary data.</text>
</comment>
<feature type="compositionally biased region" description="Basic and acidic residues" evidence="3">
    <location>
        <begin position="66"/>
        <end position="75"/>
    </location>
</feature>
<feature type="region of interest" description="Disordered" evidence="3">
    <location>
        <begin position="913"/>
        <end position="974"/>
    </location>
</feature>
<evidence type="ECO:0000256" key="1">
    <source>
        <dbReference type="ARBA" id="ARBA00022614"/>
    </source>
</evidence>
<dbReference type="InterPro" id="IPR032675">
    <property type="entry name" value="LRR_dom_sf"/>
</dbReference>
<feature type="region of interest" description="Disordered" evidence="3">
    <location>
        <begin position="483"/>
        <end position="673"/>
    </location>
</feature>
<feature type="compositionally biased region" description="Polar residues" evidence="3">
    <location>
        <begin position="516"/>
        <end position="532"/>
    </location>
</feature>
<keyword evidence="5" id="KW-1185">Reference proteome</keyword>
<feature type="compositionally biased region" description="Low complexity" evidence="3">
    <location>
        <begin position="585"/>
        <end position="598"/>
    </location>
</feature>
<keyword evidence="2" id="KW-0677">Repeat</keyword>
<dbReference type="SMART" id="SM00365">
    <property type="entry name" value="LRR_SD22"/>
    <property type="match status" value="7"/>
</dbReference>
<dbReference type="STRING" id="1447872.A0A1J9QNW9"/>
<feature type="compositionally biased region" description="Acidic residues" evidence="3">
    <location>
        <begin position="1089"/>
        <end position="1098"/>
    </location>
</feature>
<dbReference type="VEuPathDB" id="FungiDB:AJ78_02931"/>
<feature type="compositionally biased region" description="Basic residues" evidence="3">
    <location>
        <begin position="1772"/>
        <end position="1786"/>
    </location>
</feature>
<feature type="compositionally biased region" description="Low complexity" evidence="3">
    <location>
        <begin position="43"/>
        <end position="53"/>
    </location>
</feature>
<evidence type="ECO:0008006" key="6">
    <source>
        <dbReference type="Google" id="ProtNLM"/>
    </source>
</evidence>
<feature type="compositionally biased region" description="Polar residues" evidence="3">
    <location>
        <begin position="115"/>
        <end position="124"/>
    </location>
</feature>
<reference evidence="4 5" key="1">
    <citation type="submission" date="2015-07" db="EMBL/GenBank/DDBJ databases">
        <title>Emmonsia species relationships and genome sequence.</title>
        <authorList>
            <consortium name="The Broad Institute Genomics Platform"/>
            <person name="Cuomo C.A."/>
            <person name="Munoz J.F."/>
            <person name="Imamovic A."/>
            <person name="Priest M.E."/>
            <person name="Young S."/>
            <person name="Clay O.K."/>
            <person name="McEwen J.G."/>
        </authorList>
    </citation>
    <scope>NUCLEOTIDE SEQUENCE [LARGE SCALE GENOMIC DNA]</scope>
    <source>
        <strain evidence="4 5">UAMH 9510</strain>
    </source>
</reference>
<name>A0A1J9QNW9_9EURO</name>
<organism evidence="4 5">
    <name type="scientific">Emergomyces pasteurianus Ep9510</name>
    <dbReference type="NCBI Taxonomy" id="1447872"/>
    <lineage>
        <taxon>Eukaryota</taxon>
        <taxon>Fungi</taxon>
        <taxon>Dikarya</taxon>
        <taxon>Ascomycota</taxon>
        <taxon>Pezizomycotina</taxon>
        <taxon>Eurotiomycetes</taxon>
        <taxon>Eurotiomycetidae</taxon>
        <taxon>Onygenales</taxon>
        <taxon>Ajellomycetaceae</taxon>
        <taxon>Emergomyces</taxon>
    </lineage>
</organism>
<feature type="region of interest" description="Disordered" evidence="3">
    <location>
        <begin position="108"/>
        <end position="136"/>
    </location>
</feature>
<feature type="region of interest" description="Disordered" evidence="3">
    <location>
        <begin position="1223"/>
        <end position="1244"/>
    </location>
</feature>
<dbReference type="InterPro" id="IPR001611">
    <property type="entry name" value="Leu-rich_rpt"/>
</dbReference>
<dbReference type="InterPro" id="IPR003591">
    <property type="entry name" value="Leu-rich_rpt_typical-subtyp"/>
</dbReference>
<dbReference type="OrthoDB" id="7451790at2759"/>
<feature type="compositionally biased region" description="Low complexity" evidence="3">
    <location>
        <begin position="426"/>
        <end position="436"/>
    </location>
</feature>
<feature type="region of interest" description="Disordered" evidence="3">
    <location>
        <begin position="1772"/>
        <end position="1795"/>
    </location>
</feature>
<feature type="region of interest" description="Disordered" evidence="3">
    <location>
        <begin position="833"/>
        <end position="869"/>
    </location>
</feature>
<dbReference type="GO" id="GO:1902412">
    <property type="term" value="P:regulation of mitotic cytokinesis"/>
    <property type="evidence" value="ECO:0007669"/>
    <property type="project" value="TreeGrafter"/>
</dbReference>
<feature type="compositionally biased region" description="Polar residues" evidence="3">
    <location>
        <begin position="748"/>
        <end position="759"/>
    </location>
</feature>
<feature type="compositionally biased region" description="Basic and acidic residues" evidence="3">
    <location>
        <begin position="1075"/>
        <end position="1084"/>
    </location>
</feature>
<dbReference type="PANTHER" id="PTHR47566">
    <property type="match status" value="1"/>
</dbReference>
<dbReference type="SUPFAM" id="SSF52058">
    <property type="entry name" value="L domain-like"/>
    <property type="match status" value="1"/>
</dbReference>